<comment type="caution">
    <text evidence="1">The sequence shown here is derived from an EMBL/GenBank/DDBJ whole genome shotgun (WGS) entry which is preliminary data.</text>
</comment>
<evidence type="ECO:0000313" key="2">
    <source>
        <dbReference type="Proteomes" id="UP000003781"/>
    </source>
</evidence>
<organism evidence="1 2">
    <name type="scientific">Crocosphaera chwakensis CCY0110</name>
    <dbReference type="NCBI Taxonomy" id="391612"/>
    <lineage>
        <taxon>Bacteria</taxon>
        <taxon>Bacillati</taxon>
        <taxon>Cyanobacteriota</taxon>
        <taxon>Cyanophyceae</taxon>
        <taxon>Oscillatoriophycideae</taxon>
        <taxon>Chroococcales</taxon>
        <taxon>Aphanothecaceae</taxon>
        <taxon>Crocosphaera</taxon>
        <taxon>Crocosphaera chwakensis</taxon>
    </lineage>
</organism>
<keyword evidence="2" id="KW-1185">Reference proteome</keyword>
<protein>
    <submittedName>
        <fullName evidence="1">Uncharacterized protein</fullName>
    </submittedName>
</protein>
<dbReference type="EMBL" id="AAXW01000062">
    <property type="protein sequence ID" value="EAZ88884.1"/>
    <property type="molecule type" value="Genomic_DNA"/>
</dbReference>
<feature type="non-terminal residue" evidence="1">
    <location>
        <position position="1"/>
    </location>
</feature>
<dbReference type="Proteomes" id="UP000003781">
    <property type="component" value="Unassembled WGS sequence"/>
</dbReference>
<gene>
    <name evidence="1" type="ORF">CY0110_31830</name>
</gene>
<sequence>YARVMHTKARKKGFFTSVKAQKRALIVLKCEL</sequence>
<accession>A3IX91</accession>
<dbReference type="AlphaFoldDB" id="A3IX91"/>
<proteinExistence type="predicted"/>
<reference evidence="1 2" key="1">
    <citation type="submission" date="2007-03" db="EMBL/GenBank/DDBJ databases">
        <authorList>
            <person name="Stal L."/>
            <person name="Ferriera S."/>
            <person name="Johnson J."/>
            <person name="Kravitz S."/>
            <person name="Beeson K."/>
            <person name="Sutton G."/>
            <person name="Rogers Y.-H."/>
            <person name="Friedman R."/>
            <person name="Frazier M."/>
            <person name="Venter J.C."/>
        </authorList>
    </citation>
    <scope>NUCLEOTIDE SEQUENCE [LARGE SCALE GENOMIC DNA]</scope>
    <source>
        <strain evidence="1 2">CCY0110</strain>
    </source>
</reference>
<name>A3IX91_9CHRO</name>
<evidence type="ECO:0000313" key="1">
    <source>
        <dbReference type="EMBL" id="EAZ88884.1"/>
    </source>
</evidence>